<dbReference type="PANTHER" id="PTHR40278">
    <property type="entry name" value="DNA UTILIZATION PROTEIN HOFN"/>
    <property type="match status" value="1"/>
</dbReference>
<dbReference type="KEGG" id="part:PARC_a0421"/>
<keyword evidence="2" id="KW-0472">Membrane</keyword>
<keyword evidence="2" id="KW-0812">Transmembrane</keyword>
<reference evidence="3 4" key="1">
    <citation type="journal article" date="2012" name="J. Bacteriol.">
        <title>Genome sequences of type strains of seven species of the marine bacterium Pseudoalteromonas.</title>
        <authorList>
            <person name="Xie B.B."/>
            <person name="Shu Y.L."/>
            <person name="Qin Q.L."/>
            <person name="Rong J.C."/>
            <person name="Zhang X.Y."/>
            <person name="Chen X.L."/>
            <person name="Shi M."/>
            <person name="He H.L."/>
            <person name="Zhou B.C."/>
            <person name="Zhang Y.Z."/>
        </authorList>
    </citation>
    <scope>NUCLEOTIDE SEQUENCE [LARGE SCALE GENOMIC DNA]</scope>
    <source>
        <strain evidence="3 4">A 37-1-2</strain>
    </source>
</reference>
<keyword evidence="2" id="KW-1133">Transmembrane helix</keyword>
<dbReference type="Proteomes" id="UP000016505">
    <property type="component" value="Chromosome I"/>
</dbReference>
<dbReference type="GO" id="GO:0043683">
    <property type="term" value="P:type IV pilus assembly"/>
    <property type="evidence" value="ECO:0007669"/>
    <property type="project" value="TreeGrafter"/>
</dbReference>
<dbReference type="InterPro" id="IPR052534">
    <property type="entry name" value="Extracell_DNA_Util/SecSys_Comp"/>
</dbReference>
<accession>A0A290S1U8</accession>
<dbReference type="EMBL" id="CP011025">
    <property type="protein sequence ID" value="ATC85160.1"/>
    <property type="molecule type" value="Genomic_DNA"/>
</dbReference>
<keyword evidence="1" id="KW-0175">Coiled coil</keyword>
<feature type="coiled-coil region" evidence="1">
    <location>
        <begin position="64"/>
        <end position="91"/>
    </location>
</feature>
<evidence type="ECO:0000256" key="2">
    <source>
        <dbReference type="SAM" id="Phobius"/>
    </source>
</evidence>
<protein>
    <submittedName>
        <fullName evidence="3">Type IV pilus assembly protein PilN</fullName>
    </submittedName>
</protein>
<dbReference type="PANTHER" id="PTHR40278:SF2">
    <property type="entry name" value="TYPE IV PILUS INNER MEMBRANE COMPONENT PILN"/>
    <property type="match status" value="1"/>
</dbReference>
<evidence type="ECO:0000313" key="4">
    <source>
        <dbReference type="Proteomes" id="UP000016505"/>
    </source>
</evidence>
<proteinExistence type="predicted"/>
<name>A0A290S1U8_9GAMM</name>
<dbReference type="Pfam" id="PF05137">
    <property type="entry name" value="PilN"/>
    <property type="match status" value="1"/>
</dbReference>
<dbReference type="AlphaFoldDB" id="A0A290S1U8"/>
<sequence length="190" mass="21845">MPYINLLPWRELQREESKKKFVTILVGVVIICFASMYLLSSFYSALKDGQNLKNNYLSSEISMLDKKISEIRSLDKRKENLQQRMRLIEELQSSRNLGTQIMDEVAKIVPGGVYLTKLERRGSQIHVLGRSESNNRLSTMLRQVQSSYLLENPSMQGIVAGDQSSRLLSDFNMEFYVKPFDKIGEVSDEP</sequence>
<dbReference type="GO" id="GO:0043107">
    <property type="term" value="P:type IV pilus-dependent motility"/>
    <property type="evidence" value="ECO:0007669"/>
    <property type="project" value="TreeGrafter"/>
</dbReference>
<organism evidence="3 4">
    <name type="scientific">Pseudoalteromonas arctica A 37-1-2</name>
    <dbReference type="NCBI Taxonomy" id="1117313"/>
    <lineage>
        <taxon>Bacteria</taxon>
        <taxon>Pseudomonadati</taxon>
        <taxon>Pseudomonadota</taxon>
        <taxon>Gammaproteobacteria</taxon>
        <taxon>Alteromonadales</taxon>
        <taxon>Pseudoalteromonadaceae</taxon>
        <taxon>Pseudoalteromonas</taxon>
    </lineage>
</organism>
<evidence type="ECO:0000256" key="1">
    <source>
        <dbReference type="SAM" id="Coils"/>
    </source>
</evidence>
<dbReference type="OrthoDB" id="5296173at2"/>
<gene>
    <name evidence="3" type="primary">pilN</name>
    <name evidence="3" type="ORF">PARC_a0421</name>
</gene>
<feature type="transmembrane region" description="Helical" evidence="2">
    <location>
        <begin position="21"/>
        <end position="46"/>
    </location>
</feature>
<dbReference type="InterPro" id="IPR007813">
    <property type="entry name" value="PilN"/>
</dbReference>
<dbReference type="RefSeq" id="WP_010553797.1">
    <property type="nucleotide sequence ID" value="NZ_CP011025.1"/>
</dbReference>
<evidence type="ECO:0000313" key="3">
    <source>
        <dbReference type="EMBL" id="ATC85160.1"/>
    </source>
</evidence>